<evidence type="ECO:0000256" key="3">
    <source>
        <dbReference type="ARBA" id="ARBA00022833"/>
    </source>
</evidence>
<dbReference type="InterPro" id="IPR001841">
    <property type="entry name" value="Znf_RING"/>
</dbReference>
<feature type="compositionally biased region" description="Low complexity" evidence="5">
    <location>
        <begin position="18"/>
        <end position="35"/>
    </location>
</feature>
<keyword evidence="2 4" id="KW-0863">Zinc-finger</keyword>
<dbReference type="PANTHER" id="PTHR45798:SF88">
    <property type="entry name" value="RING-H2 FINGER PROTEIN ATL61-RELATED"/>
    <property type="match status" value="1"/>
</dbReference>
<evidence type="ECO:0000313" key="9">
    <source>
        <dbReference type="Proteomes" id="UP000652761"/>
    </source>
</evidence>
<dbReference type="Proteomes" id="UP000652761">
    <property type="component" value="Unassembled WGS sequence"/>
</dbReference>
<dbReference type="GO" id="GO:0008270">
    <property type="term" value="F:zinc ion binding"/>
    <property type="evidence" value="ECO:0007669"/>
    <property type="project" value="UniProtKB-KW"/>
</dbReference>
<evidence type="ECO:0000256" key="1">
    <source>
        <dbReference type="ARBA" id="ARBA00022723"/>
    </source>
</evidence>
<evidence type="ECO:0000256" key="4">
    <source>
        <dbReference type="PROSITE-ProRule" id="PRU00175"/>
    </source>
</evidence>
<proteinExistence type="predicted"/>
<protein>
    <recommendedName>
        <fullName evidence="7">RING-type domain-containing protein</fullName>
    </recommendedName>
</protein>
<dbReference type="SUPFAM" id="SSF57850">
    <property type="entry name" value="RING/U-box"/>
    <property type="match status" value="1"/>
</dbReference>
<dbReference type="InterPro" id="IPR052788">
    <property type="entry name" value="RING-type_E3_ligase_ATL"/>
</dbReference>
<keyword evidence="6" id="KW-1133">Transmembrane helix</keyword>
<dbReference type="InterPro" id="IPR013083">
    <property type="entry name" value="Znf_RING/FYVE/PHD"/>
</dbReference>
<evidence type="ECO:0000259" key="7">
    <source>
        <dbReference type="PROSITE" id="PS50089"/>
    </source>
</evidence>
<gene>
    <name evidence="8" type="ORF">Taro_032974</name>
</gene>
<evidence type="ECO:0000256" key="6">
    <source>
        <dbReference type="SAM" id="Phobius"/>
    </source>
</evidence>
<evidence type="ECO:0000256" key="5">
    <source>
        <dbReference type="SAM" id="MobiDB-lite"/>
    </source>
</evidence>
<dbReference type="EMBL" id="NMUH01002479">
    <property type="protein sequence ID" value="MQM00246.1"/>
    <property type="molecule type" value="Genomic_DNA"/>
</dbReference>
<keyword evidence="1" id="KW-0479">Metal-binding</keyword>
<dbReference type="PROSITE" id="PS50089">
    <property type="entry name" value="ZF_RING_2"/>
    <property type="match status" value="1"/>
</dbReference>
<feature type="region of interest" description="Disordered" evidence="5">
    <location>
        <begin position="86"/>
        <end position="120"/>
    </location>
</feature>
<feature type="transmembrane region" description="Helical" evidence="6">
    <location>
        <begin position="50"/>
        <end position="75"/>
    </location>
</feature>
<keyword evidence="6" id="KW-0812">Transmembrane</keyword>
<dbReference type="PANTHER" id="PTHR45798">
    <property type="entry name" value="RING-H2 FINGER PROTEIN ATL61-RELATED-RELATED"/>
    <property type="match status" value="1"/>
</dbReference>
<comment type="caution">
    <text evidence="8">The sequence shown here is derived from an EMBL/GenBank/DDBJ whole genome shotgun (WGS) entry which is preliminary data.</text>
</comment>
<dbReference type="Gene3D" id="3.30.40.10">
    <property type="entry name" value="Zinc/RING finger domain, C3HC4 (zinc finger)"/>
    <property type="match status" value="1"/>
</dbReference>
<organism evidence="8 9">
    <name type="scientific">Colocasia esculenta</name>
    <name type="common">Wild taro</name>
    <name type="synonym">Arum esculentum</name>
    <dbReference type="NCBI Taxonomy" id="4460"/>
    <lineage>
        <taxon>Eukaryota</taxon>
        <taxon>Viridiplantae</taxon>
        <taxon>Streptophyta</taxon>
        <taxon>Embryophyta</taxon>
        <taxon>Tracheophyta</taxon>
        <taxon>Spermatophyta</taxon>
        <taxon>Magnoliopsida</taxon>
        <taxon>Liliopsida</taxon>
        <taxon>Araceae</taxon>
        <taxon>Aroideae</taxon>
        <taxon>Colocasieae</taxon>
        <taxon>Colocasia</taxon>
    </lineage>
</organism>
<feature type="region of interest" description="Disordered" evidence="5">
    <location>
        <begin position="11"/>
        <end position="36"/>
    </location>
</feature>
<keyword evidence="9" id="KW-1185">Reference proteome</keyword>
<dbReference type="OrthoDB" id="8062037at2759"/>
<dbReference type="SMART" id="SM00184">
    <property type="entry name" value="RING"/>
    <property type="match status" value="1"/>
</dbReference>
<feature type="region of interest" description="Disordered" evidence="5">
    <location>
        <begin position="167"/>
        <end position="206"/>
    </location>
</feature>
<keyword evidence="6" id="KW-0472">Membrane</keyword>
<sequence length="206" mass="21420">MRPPRQLLWVPLSGSNDTAATHGSTSSGSNNASSNPWGPFGNAATYGTDMAIVVGILLSGFLLGILLMIGVRYCLRRRRGARDPAAAAAAAGDADQKPSRGGGGAGEEHPSEPPTLYTPGETQMAGAAAECAICLTEFSEGDALRVLPACRHGFHVECVERWLASAAGSSRHPSRKAPAPSCPVCRSRCLPPEREPEPEPAPAPEP</sequence>
<feature type="domain" description="RING-type" evidence="7">
    <location>
        <begin position="131"/>
        <end position="186"/>
    </location>
</feature>
<evidence type="ECO:0000313" key="8">
    <source>
        <dbReference type="EMBL" id="MQM00246.1"/>
    </source>
</evidence>
<name>A0A843VWG4_COLES</name>
<dbReference type="AlphaFoldDB" id="A0A843VWG4"/>
<accession>A0A843VWG4</accession>
<keyword evidence="3" id="KW-0862">Zinc</keyword>
<dbReference type="Pfam" id="PF17123">
    <property type="entry name" value="zf-RING_11"/>
    <property type="match status" value="1"/>
</dbReference>
<evidence type="ECO:0000256" key="2">
    <source>
        <dbReference type="ARBA" id="ARBA00022771"/>
    </source>
</evidence>
<reference evidence="8" key="1">
    <citation type="submission" date="2017-07" db="EMBL/GenBank/DDBJ databases">
        <title>Taro Niue Genome Assembly and Annotation.</title>
        <authorList>
            <person name="Atibalentja N."/>
            <person name="Keating K."/>
            <person name="Fields C.J."/>
        </authorList>
    </citation>
    <scope>NUCLEOTIDE SEQUENCE</scope>
    <source>
        <strain evidence="8">Niue_2</strain>
        <tissue evidence="8">Leaf</tissue>
    </source>
</reference>